<organism evidence="4 5">
    <name type="scientific">Fictibacillus macauensis ZFHKF-1</name>
    <dbReference type="NCBI Taxonomy" id="1196324"/>
    <lineage>
        <taxon>Bacteria</taxon>
        <taxon>Bacillati</taxon>
        <taxon>Bacillota</taxon>
        <taxon>Bacilli</taxon>
        <taxon>Bacillales</taxon>
        <taxon>Fictibacillaceae</taxon>
        <taxon>Fictibacillus</taxon>
    </lineage>
</organism>
<dbReference type="AlphaFoldDB" id="I8UKL7"/>
<dbReference type="PATRIC" id="fig|1196324.3.peg.65"/>
<dbReference type="SUPFAM" id="SSF47323">
    <property type="entry name" value="Anticodon-binding domain of a subclass of class I aminoacyl-tRNA synthetases"/>
    <property type="match status" value="1"/>
</dbReference>
<dbReference type="PANTHER" id="PTHR42780">
    <property type="entry name" value="SOLEUCYL-TRNA SYNTHETASE"/>
    <property type="match status" value="1"/>
</dbReference>
<dbReference type="STRING" id="1196324.A374_00325"/>
<evidence type="ECO:0000313" key="4">
    <source>
        <dbReference type="EMBL" id="EIT87373.1"/>
    </source>
</evidence>
<evidence type="ECO:0000256" key="3">
    <source>
        <dbReference type="ARBA" id="ARBA00022840"/>
    </source>
</evidence>
<dbReference type="Pfam" id="PF19302">
    <property type="entry name" value="DUF5915"/>
    <property type="match status" value="1"/>
</dbReference>
<name>I8UKL7_9BACL</name>
<dbReference type="EC" id="6.1.1.5" evidence="4"/>
<dbReference type="GO" id="GO:0004822">
    <property type="term" value="F:isoleucine-tRNA ligase activity"/>
    <property type="evidence" value="ECO:0007669"/>
    <property type="project" value="UniProtKB-EC"/>
</dbReference>
<dbReference type="EMBL" id="AKKV01000005">
    <property type="protein sequence ID" value="EIT87373.1"/>
    <property type="molecule type" value="Genomic_DNA"/>
</dbReference>
<protein>
    <submittedName>
        <fullName evidence="4">Isoleucyl-tRNA ligase</fullName>
        <ecNumber evidence="4">6.1.1.5</ecNumber>
    </submittedName>
</protein>
<evidence type="ECO:0000313" key="5">
    <source>
        <dbReference type="Proteomes" id="UP000004080"/>
    </source>
</evidence>
<keyword evidence="1 4" id="KW-0436">Ligase</keyword>
<dbReference type="GO" id="GO:0006428">
    <property type="term" value="P:isoleucyl-tRNA aminoacylation"/>
    <property type="evidence" value="ECO:0007669"/>
    <property type="project" value="TreeGrafter"/>
</dbReference>
<gene>
    <name evidence="4" type="primary">ileS</name>
    <name evidence="4" type="ORF">A374_00325</name>
</gene>
<dbReference type="InterPro" id="IPR009080">
    <property type="entry name" value="tRNAsynth_Ia_anticodon-bd"/>
</dbReference>
<dbReference type="GO" id="GO:0005524">
    <property type="term" value="F:ATP binding"/>
    <property type="evidence" value="ECO:0007669"/>
    <property type="project" value="UniProtKB-KW"/>
</dbReference>
<keyword evidence="3" id="KW-0067">ATP-binding</keyword>
<dbReference type="PANTHER" id="PTHR42780:SF1">
    <property type="entry name" value="ISOLEUCINE--TRNA LIGASE, CYTOPLASMIC"/>
    <property type="match status" value="1"/>
</dbReference>
<dbReference type="Proteomes" id="UP000004080">
    <property type="component" value="Unassembled WGS sequence"/>
</dbReference>
<evidence type="ECO:0000256" key="2">
    <source>
        <dbReference type="ARBA" id="ARBA00022741"/>
    </source>
</evidence>
<sequence>MDAVRNVIELARSARNAAAIKTKQPLSVLTVVGEEHEVTHLKKYEHIVKEEINVKQVVWQSEMSHDVQYEMSVNFRVVGPKFGSDSAVIKALVAALSQATIVKAKTEGFCIVTTKEGKAFTLEKEDFDVRTSTKPGLEMASNLRFSVLLNTVLTDELRDEGVVRELIRAVQQYRKALQLPVEERIHLVLDLNPAMQRMLEEHKALFLSNLVLTHYEYGTTPDMKHTVIDGVTVGISVK</sequence>
<dbReference type="InterPro" id="IPR023586">
    <property type="entry name" value="Ile-tRNA-ligase_type2"/>
</dbReference>
<reference evidence="4 5" key="1">
    <citation type="journal article" date="2012" name="J. Bacteriol.">
        <title>Genome of Bacillus macauensis ZFHKF-1, a Long-Chain-Forming Bacterium.</title>
        <authorList>
            <person name="Cai L."/>
            <person name="Zhang T."/>
        </authorList>
    </citation>
    <scope>NUCLEOTIDE SEQUENCE [LARGE SCALE GENOMIC DNA]</scope>
    <source>
        <strain evidence="4 5">ZFHKF-1</strain>
    </source>
</reference>
<keyword evidence="2" id="KW-0547">Nucleotide-binding</keyword>
<evidence type="ECO:0000256" key="1">
    <source>
        <dbReference type="ARBA" id="ARBA00022598"/>
    </source>
</evidence>
<proteinExistence type="predicted"/>
<comment type="caution">
    <text evidence="4">The sequence shown here is derived from an EMBL/GenBank/DDBJ whole genome shotgun (WGS) entry which is preliminary data.</text>
</comment>
<dbReference type="eggNOG" id="COG0060">
    <property type="taxonomic scope" value="Bacteria"/>
</dbReference>
<keyword evidence="5" id="KW-1185">Reference proteome</keyword>
<accession>I8UKL7</accession>